<dbReference type="PhylomeDB" id="A0A0G4G4A0"/>
<protein>
    <submittedName>
        <fullName evidence="1">Uncharacterized protein</fullName>
    </submittedName>
</protein>
<dbReference type="InParanoid" id="A0A0G4G4A0"/>
<keyword evidence="2" id="KW-1185">Reference proteome</keyword>
<dbReference type="FunCoup" id="A0A0G4G4A0">
    <property type="interactions" value="38"/>
</dbReference>
<dbReference type="Proteomes" id="UP000041254">
    <property type="component" value="Unassembled WGS sequence"/>
</dbReference>
<dbReference type="AlphaFoldDB" id="A0A0G4G4A0"/>
<reference evidence="1 2" key="1">
    <citation type="submission" date="2014-11" db="EMBL/GenBank/DDBJ databases">
        <authorList>
            <person name="Zhu J."/>
            <person name="Qi W."/>
            <person name="Song R."/>
        </authorList>
    </citation>
    <scope>NUCLEOTIDE SEQUENCE [LARGE SCALE GENOMIC DNA]</scope>
</reference>
<sequence>MTHLKKSELIDILNNATTSRDKNRAVKALKKFTPVEKKDFDDECQPHLFKQKKTDVLQAFVCFRCDKVRQTYMKVIWTTSKGVKTICHTCFKNLESNYELDGLRKQTRIAVG</sequence>
<evidence type="ECO:0000313" key="1">
    <source>
        <dbReference type="EMBL" id="CEM23240.1"/>
    </source>
</evidence>
<dbReference type="OMA" id="YMCWRCD"/>
<dbReference type="EMBL" id="CDMY01000562">
    <property type="protein sequence ID" value="CEM23240.1"/>
    <property type="molecule type" value="Genomic_DNA"/>
</dbReference>
<dbReference type="VEuPathDB" id="CryptoDB:Vbra_17032"/>
<proteinExistence type="predicted"/>
<dbReference type="OrthoDB" id="418622at2759"/>
<name>A0A0G4G4A0_VITBC</name>
<gene>
    <name evidence="1" type="ORF">Vbra_17032</name>
</gene>
<accession>A0A0G4G4A0</accession>
<organism evidence="1 2">
    <name type="scientific">Vitrella brassicaformis (strain CCMP3155)</name>
    <dbReference type="NCBI Taxonomy" id="1169540"/>
    <lineage>
        <taxon>Eukaryota</taxon>
        <taxon>Sar</taxon>
        <taxon>Alveolata</taxon>
        <taxon>Colpodellida</taxon>
        <taxon>Vitrellaceae</taxon>
        <taxon>Vitrella</taxon>
    </lineage>
</organism>
<evidence type="ECO:0000313" key="2">
    <source>
        <dbReference type="Proteomes" id="UP000041254"/>
    </source>
</evidence>